<dbReference type="EMBL" id="BK015198">
    <property type="protein sequence ID" value="DAD95640.1"/>
    <property type="molecule type" value="Genomic_DNA"/>
</dbReference>
<protein>
    <submittedName>
        <fullName evidence="1">Uncharacterized protein</fullName>
    </submittedName>
</protein>
<evidence type="ECO:0000313" key="1">
    <source>
        <dbReference type="EMBL" id="DAD95640.1"/>
    </source>
</evidence>
<sequence>MPASKKPRKKHHHKVTWASAEKHCSFLIRGEDWTPDMLNDFAQDFLFPLDAIYWSKGEDPYMKRLFGRTKDQLVMAWVLGNLLIERDEYRKVIAEANKCLQAAFNCWLDHKKILYPQLKRCKHLMLQLFEAITSVYQPHEVNTCHSQESRNLWVFDKAEAELDGMLGLKGKEIHYA</sequence>
<accession>A0A8S5NN28</accession>
<name>A0A8S5NN28_9CAUD</name>
<proteinExistence type="predicted"/>
<organism evidence="1">
    <name type="scientific">Siphoviridae sp. ctQU013</name>
    <dbReference type="NCBI Taxonomy" id="2826329"/>
    <lineage>
        <taxon>Viruses</taxon>
        <taxon>Duplodnaviria</taxon>
        <taxon>Heunggongvirae</taxon>
        <taxon>Uroviricota</taxon>
        <taxon>Caudoviricetes</taxon>
    </lineage>
</organism>
<reference evidence="1" key="1">
    <citation type="journal article" date="2021" name="Proc. Natl. Acad. Sci. U.S.A.">
        <title>A Catalog of Tens of Thousands of Viruses from Human Metagenomes Reveals Hidden Associations with Chronic Diseases.</title>
        <authorList>
            <person name="Tisza M.J."/>
            <person name="Buck C.B."/>
        </authorList>
    </citation>
    <scope>NUCLEOTIDE SEQUENCE</scope>
    <source>
        <strain evidence="1">CtQU013</strain>
    </source>
</reference>